<dbReference type="EMBL" id="CAKMUD010000106">
    <property type="protein sequence ID" value="CAH1601996.1"/>
    <property type="molecule type" value="Genomic_DNA"/>
</dbReference>
<keyword evidence="3 6" id="KW-0812">Transmembrane</keyword>
<gene>
    <name evidence="7" type="ORF">THF1A12_500030</name>
</gene>
<evidence type="ECO:0000256" key="6">
    <source>
        <dbReference type="SAM" id="Phobius"/>
    </source>
</evidence>
<dbReference type="Proteomes" id="UP001295462">
    <property type="component" value="Unassembled WGS sequence"/>
</dbReference>
<feature type="transmembrane region" description="Helical" evidence="6">
    <location>
        <begin position="133"/>
        <end position="151"/>
    </location>
</feature>
<accession>A0AAU9QWG0</accession>
<evidence type="ECO:0000256" key="4">
    <source>
        <dbReference type="ARBA" id="ARBA00022989"/>
    </source>
</evidence>
<reference evidence="7" key="1">
    <citation type="submission" date="2022-01" db="EMBL/GenBank/DDBJ databases">
        <authorList>
            <person name="Lagorce A."/>
        </authorList>
    </citation>
    <scope>NUCLEOTIDE SEQUENCE</scope>
    <source>
        <strain evidence="7">Th15_F1_A12</strain>
    </source>
</reference>
<keyword evidence="4 6" id="KW-1133">Transmembrane helix</keyword>
<evidence type="ECO:0000256" key="2">
    <source>
        <dbReference type="ARBA" id="ARBA00007375"/>
    </source>
</evidence>
<proteinExistence type="inferred from homology"/>
<feature type="transmembrane region" description="Helical" evidence="6">
    <location>
        <begin position="37"/>
        <end position="70"/>
    </location>
</feature>
<sequence length="212" mass="23335">MKGVYGMWSWLAIGLSGLYSVLGARQANPTQSLAFKIFTLLLLLILALTEGASAVPTYWIAGGLLVSVFADTLHSFKSRKPLYFAGYLLAQILYSKSFWVQLNGEIVWWLLALLLAASVVAFFLLLPQLDSMVFPVVIMGIMLVQLAWAAGEVWLQVPSFANALGFSGTLVMIYSALAYAIHGYRKPMKHAYVWVSGSYFLAHALIVASIIY</sequence>
<feature type="transmembrane region" description="Helical" evidence="6">
    <location>
        <begin position="163"/>
        <end position="184"/>
    </location>
</feature>
<name>A0AAU9QWG0_9VIBR</name>
<evidence type="ECO:0000256" key="1">
    <source>
        <dbReference type="ARBA" id="ARBA00004141"/>
    </source>
</evidence>
<keyword evidence="5 6" id="KW-0472">Membrane</keyword>
<comment type="caution">
    <text evidence="7">The sequence shown here is derived from an EMBL/GenBank/DDBJ whole genome shotgun (WGS) entry which is preliminary data.</text>
</comment>
<protein>
    <submittedName>
        <fullName evidence="7">Membrane protein</fullName>
    </submittedName>
</protein>
<dbReference type="GO" id="GO:0016020">
    <property type="term" value="C:membrane"/>
    <property type="evidence" value="ECO:0007669"/>
    <property type="project" value="UniProtKB-SubCell"/>
</dbReference>
<comment type="similarity">
    <text evidence="2">Belongs to the TMEM86 family.</text>
</comment>
<feature type="transmembrane region" description="Helical" evidence="6">
    <location>
        <begin position="82"/>
        <end position="100"/>
    </location>
</feature>
<dbReference type="AlphaFoldDB" id="A0AAU9QWG0"/>
<dbReference type="InterPro" id="IPR012506">
    <property type="entry name" value="TMEM86B-like"/>
</dbReference>
<organism evidence="7 8">
    <name type="scientific">Vibrio jasicida</name>
    <dbReference type="NCBI Taxonomy" id="766224"/>
    <lineage>
        <taxon>Bacteria</taxon>
        <taxon>Pseudomonadati</taxon>
        <taxon>Pseudomonadota</taxon>
        <taxon>Gammaproteobacteria</taxon>
        <taxon>Vibrionales</taxon>
        <taxon>Vibrionaceae</taxon>
        <taxon>Vibrio</taxon>
    </lineage>
</organism>
<evidence type="ECO:0000256" key="5">
    <source>
        <dbReference type="ARBA" id="ARBA00023136"/>
    </source>
</evidence>
<evidence type="ECO:0000313" key="7">
    <source>
        <dbReference type="EMBL" id="CAH1601996.1"/>
    </source>
</evidence>
<comment type="subcellular location">
    <subcellularLocation>
        <location evidence="1">Membrane</location>
        <topology evidence="1">Multi-pass membrane protein</topology>
    </subcellularLocation>
</comment>
<feature type="transmembrane region" description="Helical" evidence="6">
    <location>
        <begin position="191"/>
        <end position="211"/>
    </location>
</feature>
<evidence type="ECO:0000256" key="3">
    <source>
        <dbReference type="ARBA" id="ARBA00022692"/>
    </source>
</evidence>
<feature type="transmembrane region" description="Helical" evidence="6">
    <location>
        <begin position="106"/>
        <end position="126"/>
    </location>
</feature>
<dbReference type="Pfam" id="PF07947">
    <property type="entry name" value="YhhN"/>
    <property type="match status" value="1"/>
</dbReference>
<evidence type="ECO:0000313" key="8">
    <source>
        <dbReference type="Proteomes" id="UP001295462"/>
    </source>
</evidence>